<dbReference type="EMBL" id="JAEPRA010000001">
    <property type="protein sequence ID" value="KAG2188741.1"/>
    <property type="molecule type" value="Genomic_DNA"/>
</dbReference>
<reference evidence="2" key="1">
    <citation type="submission" date="2020-12" db="EMBL/GenBank/DDBJ databases">
        <title>Metabolic potential, ecology and presence of endohyphal bacteria is reflected in genomic diversity of Mucoromycotina.</title>
        <authorList>
            <person name="Muszewska A."/>
            <person name="Okrasinska A."/>
            <person name="Steczkiewicz K."/>
            <person name="Drgas O."/>
            <person name="Orlowska M."/>
            <person name="Perlinska-Lenart U."/>
            <person name="Aleksandrzak-Piekarczyk T."/>
            <person name="Szatraj K."/>
            <person name="Zielenkiewicz U."/>
            <person name="Pilsyk S."/>
            <person name="Malc E."/>
            <person name="Mieczkowski P."/>
            <person name="Kruszewska J.S."/>
            <person name="Biernat P."/>
            <person name="Pawlowska J."/>
        </authorList>
    </citation>
    <scope>NUCLEOTIDE SEQUENCE</scope>
    <source>
        <strain evidence="2">WA0000051536</strain>
    </source>
</reference>
<dbReference type="AlphaFoldDB" id="A0A8H7QAD8"/>
<comment type="caution">
    <text evidence="2">The sequence shown here is derived from an EMBL/GenBank/DDBJ whole genome shotgun (WGS) entry which is preliminary data.</text>
</comment>
<proteinExistence type="predicted"/>
<dbReference type="Pfam" id="PF13302">
    <property type="entry name" value="Acetyltransf_3"/>
    <property type="match status" value="1"/>
</dbReference>
<dbReference type="GO" id="GO:1990189">
    <property type="term" value="F:protein N-terminal-serine acetyltransferase activity"/>
    <property type="evidence" value="ECO:0007669"/>
    <property type="project" value="TreeGrafter"/>
</dbReference>
<keyword evidence="3" id="KW-1185">Reference proteome</keyword>
<feature type="domain" description="N-acetyltransferase" evidence="1">
    <location>
        <begin position="29"/>
        <end position="187"/>
    </location>
</feature>
<dbReference type="PANTHER" id="PTHR43441">
    <property type="entry name" value="RIBOSOMAL-PROTEIN-SERINE ACETYLTRANSFERASE"/>
    <property type="match status" value="1"/>
</dbReference>
<dbReference type="InterPro" id="IPR016181">
    <property type="entry name" value="Acyl_CoA_acyltransferase"/>
</dbReference>
<evidence type="ECO:0000313" key="3">
    <source>
        <dbReference type="Proteomes" id="UP000612746"/>
    </source>
</evidence>
<dbReference type="Proteomes" id="UP000612746">
    <property type="component" value="Unassembled WGS sequence"/>
</dbReference>
<dbReference type="InterPro" id="IPR051908">
    <property type="entry name" value="Ribosomal_N-acetyltransferase"/>
</dbReference>
<dbReference type="GO" id="GO:0008999">
    <property type="term" value="F:protein-N-terminal-alanine acetyltransferase activity"/>
    <property type="evidence" value="ECO:0007669"/>
    <property type="project" value="TreeGrafter"/>
</dbReference>
<name>A0A8H7QAD8_9FUNG</name>
<dbReference type="SUPFAM" id="SSF55729">
    <property type="entry name" value="Acyl-CoA N-acyltransferases (Nat)"/>
    <property type="match status" value="1"/>
</dbReference>
<dbReference type="PANTHER" id="PTHR43441:SF2">
    <property type="entry name" value="FAMILY ACETYLTRANSFERASE, PUTATIVE (AFU_ORTHOLOGUE AFUA_7G00850)-RELATED"/>
    <property type="match status" value="1"/>
</dbReference>
<protein>
    <recommendedName>
        <fullName evidence="1">N-acetyltransferase domain-containing protein</fullName>
    </recommendedName>
</protein>
<gene>
    <name evidence="2" type="ORF">INT44_003880</name>
</gene>
<dbReference type="OrthoDB" id="41238at2759"/>
<dbReference type="InterPro" id="IPR000182">
    <property type="entry name" value="GNAT_dom"/>
</dbReference>
<evidence type="ECO:0000313" key="2">
    <source>
        <dbReference type="EMBL" id="KAG2188741.1"/>
    </source>
</evidence>
<accession>A0A8H7QAD8</accession>
<sequence length="215" mass="25332">MKVQATSIGSPEEFNVVIQPMILEGDNLRLVPIYTKQDFAKLYETYSKCPEVFRWYPDGPASTLEEFVDLYELFQKDKNRHTFVAYDKNFSPERVIGSVQYLDLYPSHKRNEIGSIWIIPEMRGTYALIEMNYLLLSHAFDILKFHRTQWKTHHENIVSQKAATKLGFTYEATFRHHIIMYDGTTRNSMFYSVVLEDWPSVKENLDARLLAFKKQ</sequence>
<dbReference type="Gene3D" id="3.40.630.30">
    <property type="match status" value="1"/>
</dbReference>
<organism evidence="2 3">
    <name type="scientific">Umbelopsis vinacea</name>
    <dbReference type="NCBI Taxonomy" id="44442"/>
    <lineage>
        <taxon>Eukaryota</taxon>
        <taxon>Fungi</taxon>
        <taxon>Fungi incertae sedis</taxon>
        <taxon>Mucoromycota</taxon>
        <taxon>Mucoromycotina</taxon>
        <taxon>Umbelopsidomycetes</taxon>
        <taxon>Umbelopsidales</taxon>
        <taxon>Umbelopsidaceae</taxon>
        <taxon>Umbelopsis</taxon>
    </lineage>
</organism>
<evidence type="ECO:0000259" key="1">
    <source>
        <dbReference type="PROSITE" id="PS51186"/>
    </source>
</evidence>
<dbReference type="PROSITE" id="PS51186">
    <property type="entry name" value="GNAT"/>
    <property type="match status" value="1"/>
</dbReference>